<evidence type="ECO:0000256" key="1">
    <source>
        <dbReference type="SAM" id="MobiDB-lite"/>
    </source>
</evidence>
<gene>
    <name evidence="4" type="ORF">AOQ84DRAFT_288628</name>
</gene>
<dbReference type="InterPro" id="IPR024761">
    <property type="entry name" value="TFIIIC_delta_N"/>
</dbReference>
<dbReference type="AlphaFoldDB" id="A0A8E2F5M4"/>
<organism evidence="4 5">
    <name type="scientific">Glonium stellatum</name>
    <dbReference type="NCBI Taxonomy" id="574774"/>
    <lineage>
        <taxon>Eukaryota</taxon>
        <taxon>Fungi</taxon>
        <taxon>Dikarya</taxon>
        <taxon>Ascomycota</taxon>
        <taxon>Pezizomycotina</taxon>
        <taxon>Dothideomycetes</taxon>
        <taxon>Pleosporomycetidae</taxon>
        <taxon>Gloniales</taxon>
        <taxon>Gloniaceae</taxon>
        <taxon>Glonium</taxon>
    </lineage>
</organism>
<feature type="region of interest" description="Disordered" evidence="1">
    <location>
        <begin position="740"/>
        <end position="765"/>
    </location>
</feature>
<dbReference type="EMBL" id="KV749174">
    <property type="protein sequence ID" value="OCL10748.1"/>
    <property type="molecule type" value="Genomic_DNA"/>
</dbReference>
<dbReference type="GO" id="GO:0004402">
    <property type="term" value="F:histone acetyltransferase activity"/>
    <property type="evidence" value="ECO:0007669"/>
    <property type="project" value="InterPro"/>
</dbReference>
<dbReference type="InterPro" id="IPR044230">
    <property type="entry name" value="GTF3C4"/>
</dbReference>
<dbReference type="Pfam" id="PF12660">
    <property type="entry name" value="zf-TFIIIC"/>
    <property type="match status" value="1"/>
</dbReference>
<evidence type="ECO:0000313" key="5">
    <source>
        <dbReference type="Proteomes" id="UP000250140"/>
    </source>
</evidence>
<feature type="domain" description="Transcription factor IIIC putative zinc-finger" evidence="3">
    <location>
        <begin position="662"/>
        <end position="795"/>
    </location>
</feature>
<accession>A0A8E2F5M4</accession>
<dbReference type="Proteomes" id="UP000250140">
    <property type="component" value="Unassembled WGS sequence"/>
</dbReference>
<keyword evidence="5" id="KW-1185">Reference proteome</keyword>
<evidence type="ECO:0000313" key="4">
    <source>
        <dbReference type="EMBL" id="OCL10748.1"/>
    </source>
</evidence>
<dbReference type="SUPFAM" id="SSF82171">
    <property type="entry name" value="DPP6 N-terminal domain-like"/>
    <property type="match status" value="1"/>
</dbReference>
<dbReference type="PANTHER" id="PTHR15496:SF2">
    <property type="entry name" value="GENERAL TRANSCRIPTION FACTOR 3C POLYPEPTIDE 4"/>
    <property type="match status" value="1"/>
</dbReference>
<evidence type="ECO:0000259" key="2">
    <source>
        <dbReference type="Pfam" id="PF12657"/>
    </source>
</evidence>
<dbReference type="OrthoDB" id="6021743at2759"/>
<reference evidence="4 5" key="1">
    <citation type="journal article" date="2016" name="Nat. Commun.">
        <title>Ectomycorrhizal ecology is imprinted in the genome of the dominant symbiotic fungus Cenococcum geophilum.</title>
        <authorList>
            <consortium name="DOE Joint Genome Institute"/>
            <person name="Peter M."/>
            <person name="Kohler A."/>
            <person name="Ohm R.A."/>
            <person name="Kuo A."/>
            <person name="Krutzmann J."/>
            <person name="Morin E."/>
            <person name="Arend M."/>
            <person name="Barry K.W."/>
            <person name="Binder M."/>
            <person name="Choi C."/>
            <person name="Clum A."/>
            <person name="Copeland A."/>
            <person name="Grisel N."/>
            <person name="Haridas S."/>
            <person name="Kipfer T."/>
            <person name="LaButti K."/>
            <person name="Lindquist E."/>
            <person name="Lipzen A."/>
            <person name="Maire R."/>
            <person name="Meier B."/>
            <person name="Mihaltcheva S."/>
            <person name="Molinier V."/>
            <person name="Murat C."/>
            <person name="Poggeler S."/>
            <person name="Quandt C.A."/>
            <person name="Sperisen C."/>
            <person name="Tritt A."/>
            <person name="Tisserant E."/>
            <person name="Crous P.W."/>
            <person name="Henrissat B."/>
            <person name="Nehls U."/>
            <person name="Egli S."/>
            <person name="Spatafora J.W."/>
            <person name="Grigoriev I.V."/>
            <person name="Martin F.M."/>
        </authorList>
    </citation>
    <scope>NUCLEOTIDE SEQUENCE [LARGE SCALE GENOMIC DNA]</scope>
    <source>
        <strain evidence="4 5">CBS 207.34</strain>
    </source>
</reference>
<protein>
    <recommendedName>
        <fullName evidence="6">Transcription factor IIIC 90kDa subunit N-terminal domain-containing protein</fullName>
    </recommendedName>
</protein>
<feature type="domain" description="Transcription factor IIIC 90kDa subunit N-terminal" evidence="2">
    <location>
        <begin position="19"/>
        <end position="490"/>
    </location>
</feature>
<sequence>MSGVTQLHSWPSALNCLVWSQDSEIAVAAGENVEILIPNLEAHKDVDKEASPHLAQWHDIRIQTNIFTETELPTKQPAPFRTFSTGEEISLSTAAALEWSPPGLVKHRRCALGVLTSNLVLSIWVSESNPRIAASWRRVLIVNSELERYFKDLQSTEGKDSEYEQVERLRLRRRVRAFSWSPSTSDSGPSTTVGSPLNWGTYLLAVSNDNNEIVILRITSPYDPLSPTKEWLVKAIGHFQVLGNSSSQVQTPGTFDEYVQQQRFISHLAWSPWSGGGSGRHQSILAYASNSELRARNIFGYTQRNGQLSISISESETIYQAVNLKYAGPLRWGPQVDGRDRIFLVAFSQTDALCFSVLETDASNFEMSTHDLDGRWDAISGVAFKVLPSKDVLVYFASLLSTARAPTACLRLPLGESSAIPSPSWQAQILEGQALFSAAHDLGGNAVAKTWGLASSPLGDLIATCVSLHPSDMIEYSTANEQKSNVALSSLSDTDGKFALLIGSTVDVSAETVLFSVKRWFSHNSETAEIASKSKENILKEIFHSFGIDDSSPNLTSQIGEDENFSLFKSLKRGVYFPTKTLRDRYDVLVSAICFPGVPTEVQHIMITLRVAKEVLKLPNRLCDNSRLSKEILATYSILVSKLHELAGHDAAEPSDILDGEVEECDICGSPIKVESLDWARCAEGHQFARCGLSFLAIQAPGISKSCGICRKQFLKDEFIAEEDDIELNGAASAIGTNDTSTLDASGSTVTADTTTEGPSLVKQGESANGHYAPMTLARLLFSACDVCIYCGGKFIS</sequence>
<proteinExistence type="predicted"/>
<dbReference type="InterPro" id="IPR024764">
    <property type="entry name" value="TFIIIC_Znf"/>
</dbReference>
<feature type="compositionally biased region" description="Polar residues" evidence="1">
    <location>
        <begin position="740"/>
        <end position="758"/>
    </location>
</feature>
<dbReference type="Pfam" id="PF12657">
    <property type="entry name" value="TFIIIC_delta"/>
    <property type="match status" value="1"/>
</dbReference>
<dbReference type="PANTHER" id="PTHR15496">
    <property type="entry name" value="GENERAL TRANSCRIPTION FACTOR 3C POLYPEPTIDE 4 FAMILY"/>
    <property type="match status" value="1"/>
</dbReference>
<dbReference type="GO" id="GO:0006384">
    <property type="term" value="P:transcription initiation at RNA polymerase III promoter"/>
    <property type="evidence" value="ECO:0007669"/>
    <property type="project" value="InterPro"/>
</dbReference>
<evidence type="ECO:0008006" key="6">
    <source>
        <dbReference type="Google" id="ProtNLM"/>
    </source>
</evidence>
<evidence type="ECO:0000259" key="3">
    <source>
        <dbReference type="Pfam" id="PF12660"/>
    </source>
</evidence>
<name>A0A8E2F5M4_9PEZI</name>
<dbReference type="GO" id="GO:0000127">
    <property type="term" value="C:transcription factor TFIIIC complex"/>
    <property type="evidence" value="ECO:0007669"/>
    <property type="project" value="InterPro"/>
</dbReference>